<dbReference type="Proteomes" id="UP000619536">
    <property type="component" value="Unassembled WGS sequence"/>
</dbReference>
<reference evidence="2" key="1">
    <citation type="journal article" date="2014" name="Int. J. Syst. Evol. Microbiol.">
        <title>Complete genome sequence of Corynebacterium casei LMG S-19264T (=DSM 44701T), isolated from a smear-ripened cheese.</title>
        <authorList>
            <consortium name="US DOE Joint Genome Institute (JGI-PGF)"/>
            <person name="Walter F."/>
            <person name="Albersmeier A."/>
            <person name="Kalinowski J."/>
            <person name="Ruckert C."/>
        </authorList>
    </citation>
    <scope>NUCLEOTIDE SEQUENCE</scope>
    <source>
        <strain evidence="2">CCM 8606</strain>
    </source>
</reference>
<dbReference type="GO" id="GO:0004534">
    <property type="term" value="F:5'-3' RNA exonuclease activity"/>
    <property type="evidence" value="ECO:0007669"/>
    <property type="project" value="TreeGrafter"/>
</dbReference>
<evidence type="ECO:0000313" key="2">
    <source>
        <dbReference type="EMBL" id="GGI13696.1"/>
    </source>
</evidence>
<dbReference type="Gene3D" id="3.20.20.140">
    <property type="entry name" value="Metal-dependent hydrolases"/>
    <property type="match status" value="1"/>
</dbReference>
<dbReference type="PANTHER" id="PTHR42924:SF3">
    <property type="entry name" value="POLYMERASE_HISTIDINOL PHOSPHATASE N-TERMINAL DOMAIN-CONTAINING PROTEIN"/>
    <property type="match status" value="1"/>
</dbReference>
<name>A0A8J3EYU1_9BIFI</name>
<accession>A0A8J3EYU1</accession>
<dbReference type="AlphaFoldDB" id="A0A8J3EYU1"/>
<feature type="domain" description="Polymerase/histidinol phosphatase N-terminal" evidence="1">
    <location>
        <begin position="25"/>
        <end position="90"/>
    </location>
</feature>
<evidence type="ECO:0000313" key="3">
    <source>
        <dbReference type="Proteomes" id="UP000619536"/>
    </source>
</evidence>
<proteinExistence type="predicted"/>
<reference evidence="2" key="2">
    <citation type="submission" date="2020-09" db="EMBL/GenBank/DDBJ databases">
        <authorList>
            <person name="Sun Q."/>
            <person name="Sedlacek I."/>
        </authorList>
    </citation>
    <scope>NUCLEOTIDE SEQUENCE</scope>
    <source>
        <strain evidence="2">CCM 8606</strain>
    </source>
</reference>
<keyword evidence="3" id="KW-1185">Reference proteome</keyword>
<comment type="caution">
    <text evidence="2">The sequence shown here is derived from an EMBL/GenBank/DDBJ whole genome shotgun (WGS) entry which is preliminary data.</text>
</comment>
<evidence type="ECO:0000259" key="1">
    <source>
        <dbReference type="SMART" id="SM00481"/>
    </source>
</evidence>
<dbReference type="InterPro" id="IPR004013">
    <property type="entry name" value="PHP_dom"/>
</dbReference>
<dbReference type="InterPro" id="IPR003141">
    <property type="entry name" value="Pol/His_phosphatase_N"/>
</dbReference>
<dbReference type="InterPro" id="IPR052018">
    <property type="entry name" value="PHP_domain"/>
</dbReference>
<dbReference type="InterPro" id="IPR016195">
    <property type="entry name" value="Pol/histidinol_Pase-like"/>
</dbReference>
<protein>
    <submittedName>
        <fullName evidence="2">Phosphatase</fullName>
    </submittedName>
</protein>
<dbReference type="EMBL" id="BMDH01000001">
    <property type="protein sequence ID" value="GGI13696.1"/>
    <property type="molecule type" value="Genomic_DNA"/>
</dbReference>
<dbReference type="SMART" id="SM00481">
    <property type="entry name" value="POLIIIAc"/>
    <property type="match status" value="1"/>
</dbReference>
<sequence>MIWYEEITIESMSLPKTSHTIAQGWDLHCHSVYSDGTATPEQMVQTAASLGLDGIALADHDTSAGWADAVRAARSNHMPLIRGTEITADMDGVCVHMLGLLYDPENESVQQLFATTRQHRIERMQQMVRNLAVDFPITWQDVLDMVREGEQTTIGRPHIADALVAKGLFPNRSAVFRNTVNRASKYYVPIISPDARQVVQVIGQAGGVSIIAHPGAIGRNARLLSDEQIAQLAHLGLDGLEVHHRDNNAEQQQRLTSIAHHLDLLITGGSDWHGTGKPNHMGEHVTDEQTVQEIIRRGAIGVIK</sequence>
<dbReference type="PANTHER" id="PTHR42924">
    <property type="entry name" value="EXONUCLEASE"/>
    <property type="match status" value="1"/>
</dbReference>
<dbReference type="SUPFAM" id="SSF89550">
    <property type="entry name" value="PHP domain-like"/>
    <property type="match status" value="1"/>
</dbReference>
<dbReference type="CDD" id="cd07438">
    <property type="entry name" value="PHP_HisPPase_AMP"/>
    <property type="match status" value="1"/>
</dbReference>
<dbReference type="Pfam" id="PF02811">
    <property type="entry name" value="PHP"/>
    <property type="match status" value="1"/>
</dbReference>
<gene>
    <name evidence="2" type="ORF">GCM10007377_07250</name>
</gene>
<dbReference type="Gene3D" id="1.10.150.650">
    <property type="match status" value="1"/>
</dbReference>
<organism evidence="2 3">
    <name type="scientific">Galliscardovia ingluviei</name>
    <dbReference type="NCBI Taxonomy" id="1769422"/>
    <lineage>
        <taxon>Bacteria</taxon>
        <taxon>Bacillati</taxon>
        <taxon>Actinomycetota</taxon>
        <taxon>Actinomycetes</taxon>
        <taxon>Bifidobacteriales</taxon>
        <taxon>Bifidobacteriaceae</taxon>
        <taxon>Galliscardovia</taxon>
    </lineage>
</organism>
<dbReference type="GO" id="GO:0035312">
    <property type="term" value="F:5'-3' DNA exonuclease activity"/>
    <property type="evidence" value="ECO:0007669"/>
    <property type="project" value="TreeGrafter"/>
</dbReference>